<dbReference type="EC" id="6.3.4.2" evidence="9"/>
<comment type="similarity">
    <text evidence="2 9">Belongs to the CTP synthase family.</text>
</comment>
<comment type="caution">
    <text evidence="12">The sequence shown here is derived from an EMBL/GenBank/DDBJ whole genome shotgun (WGS) entry which is preliminary data.</text>
</comment>
<dbReference type="Proteomes" id="UP001499841">
    <property type="component" value="Unassembled WGS sequence"/>
</dbReference>
<dbReference type="NCBIfam" id="TIGR00337">
    <property type="entry name" value="PyrG"/>
    <property type="match status" value="1"/>
</dbReference>
<dbReference type="PROSITE" id="PS51273">
    <property type="entry name" value="GATASE_TYPE_1"/>
    <property type="match status" value="1"/>
</dbReference>
<organism evidence="12 13">
    <name type="scientific">Georgenia daeguensis</name>
    <dbReference type="NCBI Taxonomy" id="908355"/>
    <lineage>
        <taxon>Bacteria</taxon>
        <taxon>Bacillati</taxon>
        <taxon>Actinomycetota</taxon>
        <taxon>Actinomycetes</taxon>
        <taxon>Micrococcales</taxon>
        <taxon>Bogoriellaceae</taxon>
        <taxon>Georgenia</taxon>
    </lineage>
</organism>
<feature type="binding site" evidence="9">
    <location>
        <begin position="177"/>
        <end position="179"/>
    </location>
    <ligand>
        <name>CTP</name>
        <dbReference type="ChEBI" id="CHEBI:37563"/>
        <note>allosteric inhibitor</note>
    </ligand>
</feature>
<feature type="domain" description="CTP synthase N-terminal" evidence="11">
    <location>
        <begin position="29"/>
        <end position="296"/>
    </location>
</feature>
<dbReference type="PANTHER" id="PTHR11550">
    <property type="entry name" value="CTP SYNTHASE"/>
    <property type="match status" value="1"/>
</dbReference>
<evidence type="ECO:0000259" key="11">
    <source>
        <dbReference type="Pfam" id="PF06418"/>
    </source>
</evidence>
<feature type="binding site" evidence="9">
    <location>
        <position position="96"/>
    </location>
    <ligand>
        <name>ATP</name>
        <dbReference type="ChEBI" id="CHEBI:30616"/>
    </ligand>
</feature>
<dbReference type="InterPro" id="IPR017456">
    <property type="entry name" value="CTP_synthase_N"/>
</dbReference>
<dbReference type="InterPro" id="IPR027417">
    <property type="entry name" value="P-loop_NTPase"/>
</dbReference>
<comment type="catalytic activity">
    <reaction evidence="9">
        <text>L-glutamine + H2O = L-glutamate + NH4(+)</text>
        <dbReference type="Rhea" id="RHEA:15889"/>
        <dbReference type="ChEBI" id="CHEBI:15377"/>
        <dbReference type="ChEBI" id="CHEBI:28938"/>
        <dbReference type="ChEBI" id="CHEBI:29985"/>
        <dbReference type="ChEBI" id="CHEBI:58359"/>
    </reaction>
</comment>
<feature type="binding site" evidence="9">
    <location>
        <begin position="39"/>
        <end position="44"/>
    </location>
    <ligand>
        <name>ATP</name>
        <dbReference type="ChEBI" id="CHEBI:30616"/>
    </ligand>
</feature>
<feature type="binding site" evidence="9">
    <location>
        <begin position="217"/>
        <end position="222"/>
    </location>
    <ligand>
        <name>CTP</name>
        <dbReference type="ChEBI" id="CHEBI:37563"/>
        <note>allosteric inhibitor</note>
    </ligand>
</feature>
<feature type="binding site" evidence="9">
    <location>
        <position position="384"/>
    </location>
    <ligand>
        <name>L-glutamine</name>
        <dbReference type="ChEBI" id="CHEBI:58359"/>
    </ligand>
</feature>
<keyword evidence="5 9" id="KW-0067">ATP-binding</keyword>
<accession>A0ABP8EQU4</accession>
<dbReference type="InterPro" id="IPR033828">
    <property type="entry name" value="GATase1_CTP_Synthase"/>
</dbReference>
<evidence type="ECO:0000256" key="8">
    <source>
        <dbReference type="ARBA" id="ARBA00047781"/>
    </source>
</evidence>
<feature type="active site" description="Nucleophile; for glutamine hydrolysis" evidence="9">
    <location>
        <position position="411"/>
    </location>
</feature>
<dbReference type="PANTHER" id="PTHR11550:SF0">
    <property type="entry name" value="CTP SYNTHASE-RELATED"/>
    <property type="match status" value="1"/>
</dbReference>
<feature type="active site" evidence="9">
    <location>
        <position position="545"/>
    </location>
</feature>
<feature type="binding site" evidence="9">
    <location>
        <begin position="217"/>
        <end position="222"/>
    </location>
    <ligand>
        <name>UTP</name>
        <dbReference type="ChEBI" id="CHEBI:46398"/>
    </ligand>
</feature>
<feature type="binding site" evidence="9">
    <location>
        <position position="253"/>
    </location>
    <ligand>
        <name>CTP</name>
        <dbReference type="ChEBI" id="CHEBI:37563"/>
        <note>allosteric inhibitor</note>
    </ligand>
</feature>
<comment type="function">
    <text evidence="9">Catalyzes the ATP-dependent amination of UTP to CTP with either L-glutamine or ammonia as the source of nitrogen. Regulates intracellular CTP levels through interactions with the four ribonucleotide triphosphates.</text>
</comment>
<dbReference type="HAMAP" id="MF_01227">
    <property type="entry name" value="PyrG"/>
    <property type="match status" value="1"/>
</dbReference>
<feature type="domain" description="Glutamine amidotransferase" evidence="10">
    <location>
        <begin position="331"/>
        <end position="561"/>
    </location>
</feature>
<dbReference type="Pfam" id="PF06418">
    <property type="entry name" value="CTP_synth_N"/>
    <property type="match status" value="1"/>
</dbReference>
<evidence type="ECO:0000256" key="2">
    <source>
        <dbReference type="ARBA" id="ARBA00007533"/>
    </source>
</evidence>
<comment type="caution">
    <text evidence="9">Lacks conserved residue(s) required for the propagation of feature annotation.</text>
</comment>
<evidence type="ECO:0000259" key="10">
    <source>
        <dbReference type="Pfam" id="PF00117"/>
    </source>
</evidence>
<gene>
    <name evidence="9" type="primary">pyrG</name>
    <name evidence="12" type="ORF">GCM10022262_06720</name>
</gene>
<feature type="binding site" evidence="9">
    <location>
        <position position="170"/>
    </location>
    <ligand>
        <name>Mg(2+)</name>
        <dbReference type="ChEBI" id="CHEBI:18420"/>
    </ligand>
</feature>
<protein>
    <recommendedName>
        <fullName evidence="9">CTP synthase</fullName>
        <ecNumber evidence="9">6.3.4.2</ecNumber>
    </recommendedName>
    <alternativeName>
        <fullName evidence="9">Cytidine 5'-triphosphate synthase</fullName>
    </alternativeName>
    <alternativeName>
        <fullName evidence="9">Cytidine triphosphate synthetase</fullName>
        <shortName evidence="9">CTP synthetase</shortName>
        <shortName evidence="9">CTPS</shortName>
    </alternativeName>
    <alternativeName>
        <fullName evidence="9">UTP--ammonia ligase</fullName>
    </alternativeName>
</protein>
<evidence type="ECO:0000256" key="1">
    <source>
        <dbReference type="ARBA" id="ARBA00005171"/>
    </source>
</evidence>
<dbReference type="Gene3D" id="3.40.50.880">
    <property type="match status" value="1"/>
</dbReference>
<keyword evidence="13" id="KW-1185">Reference proteome</keyword>
<feature type="binding site" evidence="9">
    <location>
        <position position="435"/>
    </location>
    <ligand>
        <name>L-glutamine</name>
        <dbReference type="ChEBI" id="CHEBI:58359"/>
    </ligand>
</feature>
<feature type="binding site" evidence="9">
    <location>
        <position position="271"/>
    </location>
    <ligand>
        <name>ATP</name>
        <dbReference type="ChEBI" id="CHEBI:30616"/>
    </ligand>
</feature>
<feature type="binding site" evidence="9">
    <location>
        <position position="38"/>
    </location>
    <ligand>
        <name>CTP</name>
        <dbReference type="ChEBI" id="CHEBI:37563"/>
        <note>allosteric inhibitor</note>
    </ligand>
</feature>
<evidence type="ECO:0000313" key="13">
    <source>
        <dbReference type="Proteomes" id="UP001499841"/>
    </source>
</evidence>
<keyword evidence="6 9" id="KW-0315">Glutamine amidotransferase</keyword>
<evidence type="ECO:0000256" key="3">
    <source>
        <dbReference type="ARBA" id="ARBA00022598"/>
    </source>
</evidence>
<keyword evidence="9" id="KW-0460">Magnesium</keyword>
<comment type="activity regulation">
    <text evidence="9">Allosterically activated by GTP, when glutamine is the substrate; GTP has no effect on the reaction when ammonia is the substrate. The allosteric effector GTP functions by stabilizing the protein conformation that binds the tetrahedral intermediate(s) formed during glutamine hydrolysis. Inhibited by the product CTP, via allosteric rather than competitive inhibition.</text>
</comment>
<feature type="binding site" evidence="9">
    <location>
        <position position="96"/>
    </location>
    <ligand>
        <name>Mg(2+)</name>
        <dbReference type="ChEBI" id="CHEBI:18420"/>
    </ligand>
</feature>
<keyword evidence="3 9" id="KW-0436">Ligase</keyword>
<evidence type="ECO:0000256" key="4">
    <source>
        <dbReference type="ARBA" id="ARBA00022741"/>
    </source>
</evidence>
<dbReference type="SUPFAM" id="SSF52317">
    <property type="entry name" value="Class I glutamine amidotransferase-like"/>
    <property type="match status" value="1"/>
</dbReference>
<dbReference type="SUPFAM" id="SSF52540">
    <property type="entry name" value="P-loop containing nucleoside triphosphate hydrolases"/>
    <property type="match status" value="1"/>
</dbReference>
<feature type="binding site" evidence="9">
    <location>
        <position position="38"/>
    </location>
    <ligand>
        <name>UTP</name>
        <dbReference type="ChEBI" id="CHEBI:46398"/>
    </ligand>
</feature>
<evidence type="ECO:0000256" key="5">
    <source>
        <dbReference type="ARBA" id="ARBA00022840"/>
    </source>
</evidence>
<comment type="catalytic activity">
    <reaction evidence="8 9">
        <text>UTP + L-glutamine + ATP + H2O = CTP + L-glutamate + ADP + phosphate + 2 H(+)</text>
        <dbReference type="Rhea" id="RHEA:26426"/>
        <dbReference type="ChEBI" id="CHEBI:15377"/>
        <dbReference type="ChEBI" id="CHEBI:15378"/>
        <dbReference type="ChEBI" id="CHEBI:29985"/>
        <dbReference type="ChEBI" id="CHEBI:30616"/>
        <dbReference type="ChEBI" id="CHEBI:37563"/>
        <dbReference type="ChEBI" id="CHEBI:43474"/>
        <dbReference type="ChEBI" id="CHEBI:46398"/>
        <dbReference type="ChEBI" id="CHEBI:58359"/>
        <dbReference type="ChEBI" id="CHEBI:456216"/>
        <dbReference type="EC" id="6.3.4.2"/>
    </reaction>
</comment>
<keyword evidence="4 9" id="KW-0547">Nucleotide-binding</keyword>
<dbReference type="NCBIfam" id="NF003792">
    <property type="entry name" value="PRK05380.1"/>
    <property type="match status" value="1"/>
</dbReference>
<reference evidence="13" key="1">
    <citation type="journal article" date="2019" name="Int. J. Syst. Evol. Microbiol.">
        <title>The Global Catalogue of Microorganisms (GCM) 10K type strain sequencing project: providing services to taxonomists for standard genome sequencing and annotation.</title>
        <authorList>
            <consortium name="The Broad Institute Genomics Platform"/>
            <consortium name="The Broad Institute Genome Sequencing Center for Infectious Disease"/>
            <person name="Wu L."/>
            <person name="Ma J."/>
        </authorList>
    </citation>
    <scope>NUCLEOTIDE SEQUENCE [LARGE SCALE GENOMIC DNA]</scope>
    <source>
        <strain evidence="13">JCM 17459</strain>
    </source>
</reference>
<feature type="binding site" evidence="9">
    <location>
        <position position="253"/>
    </location>
    <ligand>
        <name>UTP</name>
        <dbReference type="ChEBI" id="CHEBI:46398"/>
    </ligand>
</feature>
<feature type="binding site" evidence="9">
    <location>
        <begin position="412"/>
        <end position="415"/>
    </location>
    <ligand>
        <name>L-glutamine</name>
        <dbReference type="ChEBI" id="CHEBI:58359"/>
    </ligand>
</feature>
<evidence type="ECO:0000256" key="9">
    <source>
        <dbReference type="HAMAP-Rule" id="MF_01227"/>
    </source>
</evidence>
<dbReference type="InterPro" id="IPR017926">
    <property type="entry name" value="GATASE"/>
</dbReference>
<comment type="miscellaneous">
    <text evidence="9">CTPSs have evolved a hybrid strategy for distinguishing between UTP and CTP. The overlapping regions of the product feedback inhibitory and substrate sites recognize a common feature in both compounds, the triphosphate moiety. To differentiate isosteric substrate and product pyrimidine rings, an additional pocket far from the expected kinase/ligase catalytic site, specifically recognizes the cytosine and ribose portions of the product inhibitor.</text>
</comment>
<proteinExistence type="inferred from homology"/>
<feature type="binding site" evidence="9">
    <location>
        <position position="496"/>
    </location>
    <ligand>
        <name>L-glutamine</name>
        <dbReference type="ChEBI" id="CHEBI:58359"/>
    </ligand>
</feature>
<dbReference type="InterPro" id="IPR004468">
    <property type="entry name" value="CTP_synthase"/>
</dbReference>
<dbReference type="InterPro" id="IPR029062">
    <property type="entry name" value="Class_I_gatase-like"/>
</dbReference>
<evidence type="ECO:0000313" key="12">
    <source>
        <dbReference type="EMBL" id="GAA4286313.1"/>
    </source>
</evidence>
<comment type="subunit">
    <text evidence="9">Homotetramer.</text>
</comment>
<dbReference type="Pfam" id="PF00117">
    <property type="entry name" value="GATase"/>
    <property type="match status" value="1"/>
</dbReference>
<evidence type="ECO:0000256" key="7">
    <source>
        <dbReference type="ARBA" id="ARBA00022975"/>
    </source>
</evidence>
<comment type="catalytic activity">
    <reaction evidence="9">
        <text>UTP + NH4(+) + ATP = CTP + ADP + phosphate + 2 H(+)</text>
        <dbReference type="Rhea" id="RHEA:16597"/>
        <dbReference type="ChEBI" id="CHEBI:15378"/>
        <dbReference type="ChEBI" id="CHEBI:28938"/>
        <dbReference type="ChEBI" id="CHEBI:30616"/>
        <dbReference type="ChEBI" id="CHEBI:37563"/>
        <dbReference type="ChEBI" id="CHEBI:43474"/>
        <dbReference type="ChEBI" id="CHEBI:46398"/>
        <dbReference type="ChEBI" id="CHEBI:456216"/>
    </reaction>
</comment>
<keyword evidence="9" id="KW-0479">Metal-binding</keyword>
<keyword evidence="7 9" id="KW-0665">Pyrimidine biosynthesis</keyword>
<dbReference type="CDD" id="cd03113">
    <property type="entry name" value="CTPS_N"/>
    <property type="match status" value="1"/>
</dbReference>
<feature type="region of interest" description="Amidoligase domain" evidence="9">
    <location>
        <begin position="1"/>
        <end position="296"/>
    </location>
</feature>
<evidence type="ECO:0000256" key="6">
    <source>
        <dbReference type="ARBA" id="ARBA00022962"/>
    </source>
</evidence>
<dbReference type="Gene3D" id="3.40.50.300">
    <property type="entry name" value="P-loop containing nucleotide triphosphate hydrolases"/>
    <property type="match status" value="1"/>
</dbReference>
<name>A0ABP8EQU4_9MICO</name>
<comment type="pathway">
    <text evidence="1 9">Pyrimidine metabolism; CTP biosynthesis via de novo pathway; CTP from UDP: step 2/2.</text>
</comment>
<feature type="active site" evidence="9">
    <location>
        <position position="543"/>
    </location>
</feature>
<dbReference type="EMBL" id="BAABBA010000003">
    <property type="protein sequence ID" value="GAA4286313.1"/>
    <property type="molecule type" value="Genomic_DNA"/>
</dbReference>
<dbReference type="CDD" id="cd01746">
    <property type="entry name" value="GATase1_CTP_Synthase"/>
    <property type="match status" value="1"/>
</dbReference>
<sequence length="606" mass="66008">MSPGRMLALKSVVNHSTRLPGNQASIPRQIFVTGGVASSLGKGLTASSLGHLLRARGLRVVMQKLDPYINVDPGTMNPFQHGEVFVTDDGTETDLDIGHYERFLDVELSGKANATTGQVYSTVIAKERRGEYLGDTVQVIPHITDEIKARMRAQAEPADGEEPPDVIITEIGGTVGDIESLPFLEAARQVRQDIGRDNVFFLHVSLVPYLAASGELKTKPTQHSVAELRSIGIQPDAVVCRSDRDLPEGVKTKIAAMCDVDREAVVTCPDAPSIYEIPAVLHREGLDAYVVRRLGMSFRDVDWSVWDLLLERVRHPKDEVEIALVGKYIDLPDAYLSVTEALRAGGFHHRARVNLRWVASDTCDTPEGARKALEGVDGVLVPGGFGVRGIEGKLGALRHARENQIPTLGICLGLQCMVIEAARNLLGLPEASSTEFDPGTPDPVVATMEEQLAIVGGEGDLGGTMRLGRYEAVLEPGSLAAEVYGSERVTERHRHRYEVNNTYRDALDGVGLKISGRSPDSSLVEFVELDRSLHPYYIATQAHPEFKSRPTRAHPLFAGLVGAALERQRAGRLLEVDEPEVIGQEHERVGQEHEAALAVAAERDEA</sequence>